<evidence type="ECO:0000256" key="4">
    <source>
        <dbReference type="ARBA" id="ARBA00023242"/>
    </source>
</evidence>
<proteinExistence type="inferred from homology"/>
<feature type="region of interest" description="Disordered" evidence="5">
    <location>
        <begin position="1541"/>
        <end position="1572"/>
    </location>
</feature>
<evidence type="ECO:0000256" key="5">
    <source>
        <dbReference type="SAM" id="MobiDB-lite"/>
    </source>
</evidence>
<sequence length="2208" mass="243834">MAPTIASWQSELTRSFHDLLTTHLTSAAGLLSNHDYRSLQRPTDAQELKTLKKTLAALRLDFVTLFHSPANNAGHSASERADVLQGKVTINGKKQQANAEFGASVVFLSDFLGISEARAAAVFQTACEVRARYQGWSKVKVAVHLFHRDREYLVESLILMVTRFVPGKVADDVAKLIASFLGELLALPVSFPQKILESMKYVKDTRNAFVRDTSLNGSITSEKVRQLEVENDVFVIHADHLVRERNRLGDLLYFTTWRWRLTSTETMKLIGILRGVEVVDVATVSMLCSLMINFDHLHVESPRLELKREDFDRLQRELVLSPWQVPEMGHLAATQWTLFLNYCAHDSIDENVVDDEFRRLATDNHDDVSRKWRDHIGGRRGVYAFIGTYILPFRKTRHEKAQTPPTEEAIDIDPESRDAYTGQIERLTDGLIVFLRWALKDIKCRDEDSTRAADQLERKAAAQSVNASHSINSRQRASEHASAISIREQTAWESLLYLLMILYRDRPDAAVSFWADQADMDQPDDSYQTPEKQAFMRMAADVRTSRFLRAFIHMLASLATGSYSAYQVHLKLNAEPRDSMLGSVLWTTFFTSLNSAIDILGREHRDLPPHEVESIIAFLRLLRQVVKFSYSARRTLCDNQHLRAIHTLFWLLGSRVPVTLKAALLEAIAAFCIPLGSTYDIQLQVWAMLEQTQIVPTVKNTSGQPAKMFSASQTSVNALRDGNEGILYDLEEIESRNGTYPETMAFLHLLDVLLHGQNDVQMASVFQTLGMPERRPGIRPYIKLIIDHIFGKIFFRRCDDTEERAEMISTCLRIFDRSLDLFDLGTLMTENTTDANGDKAEGMSLGVAGFGPQILHNAQVLGLHPAFEVVCSLLGKSKLTARIFDTVSIGVEAVNESADKESLCGKSVFLALRILLRVLQCQKAFLEILAPALLEVGAAEWIGLPSAMAGIDHLLSFRNTIAVNIAEYVMCVDDDIVLLAIKILGTLSQSAIYGAIDPAVGTNRLLTLIQSAPSAERIIGGFVKRLELEEDEAEFVPSSLEEAEGVEPGDVLSRAEANAAEDLAILVAENWQSHPWPNPKAGVVHAVRIAILDLLLHNLSDAPVPTVAHFLLGYDSRSTPSRATEEKYTCMHAVLGMIRVPREAGTGKADPVATGCPIYRTHPRLAERCYRLVYQMCVDPTLSASTMLYLRNQEDFFYEQIRAMPVGRAEEAEEADGAISGILARLLQRTWLMKAVALELHVTIAARQTWHTQRLIGLLYVDIPTPAGIPGRGGYAASVGGRMIDGDDWARSSQRARGEQEFDVPLTKIMEILSTMNFDELHRGGYEQLATALFPDVNFEDFRPQDGPLYDLAAIHHHLTSAARGNLNSNGPETPRERAAEDVKRILDALLATNQDREIGAARWQCSQAWAQIVQVTLTGGFRLLPGETREGIIFDILAALLHKMTTGRTSPPIAETMSRVVLEILDRMQKDRLYQSLLQTSTLQAEPSTIRLPTDTLLHSVLRGILRGSLMAGATLEMRGNLYISLVRFLQYTKPDELEMQSSTPVSAPAPGSPVNTDSGQASSAAPAQQQPSIIPSRARLLQNIYLVLSNDGEKLLETICRDAADGSGVWNIVAFVALDAICELAAYNADAIGSTTRSNLRTGGKISSWVLEVIVHRNFLSQFVRALSREDDLALRGIDPRGTAARFLAGEGTMADSSPGDLDDDVIDERGTLNAHLLFEMKMSFLLRLSFQREGAHKLLEYGIVEALSECKFLDQRPEADGSYNGGDADAEERYHKALVPTLQLVLSVARQTQRENGAPSRVAAFVGAHQHVLVAILRDVPRVVTLATLKQVELATALFAYLAADGADGAAASIVKDGLPEAGHATFHDLLLALLNRHIAPTPTWTTRLAPTSKAEEEMDRTKVVFLGRASTTTSKFRHEADRIAMDIVRNLLSYTVAVSEGGGGAAPARDDRHSRVQRPSAMPLFRFSFIEEKDAGASFARSMRASVSTNIVTSGVTLNAATTPSLATICQFSSRTIDNLARAVEDHRNVNLKIADLHRLSIDEVQNIIANVKHLANVDGGDGDEEPLAEPAADLLRSSRGNDALPPAQKRQLALVALHQHRADMVRLVASLLYLVEHLLLLLWRHLVYMQVNSAANAVPVPFVGGGEKRASAVASTVSPLLNKLQSLDFGEAAGSPSVDGAGDARKMFLMMLLRQLGEIVQAL</sequence>
<evidence type="ECO:0000313" key="6">
    <source>
        <dbReference type="EMBL" id="KAJ3179874.1"/>
    </source>
</evidence>
<comment type="caution">
    <text evidence="6">The sequence shown here is derived from an EMBL/GenBank/DDBJ whole genome shotgun (WGS) entry which is preliminary data.</text>
</comment>
<evidence type="ECO:0000313" key="7">
    <source>
        <dbReference type="Proteomes" id="UP001212152"/>
    </source>
</evidence>
<keyword evidence="7" id="KW-1185">Reference proteome</keyword>
<dbReference type="Pfam" id="PF11894">
    <property type="entry name" value="Nup192"/>
    <property type="match status" value="1"/>
</dbReference>
<protein>
    <submittedName>
        <fullName evidence="6">Uncharacterized protein</fullName>
    </submittedName>
</protein>
<dbReference type="InterPro" id="IPR021827">
    <property type="entry name" value="Nup186/Nup192/Nup205"/>
</dbReference>
<dbReference type="GO" id="GO:0017056">
    <property type="term" value="F:structural constituent of nuclear pore"/>
    <property type="evidence" value="ECO:0007669"/>
    <property type="project" value="TreeGrafter"/>
</dbReference>
<accession>A0AAD5XS22</accession>
<comment type="similarity">
    <text evidence="2">Belongs to the NUP186/NUP192/NUP205 family.</text>
</comment>
<keyword evidence="3" id="KW-0813">Transport</keyword>
<dbReference type="PANTHER" id="PTHR31344">
    <property type="entry name" value="NUCLEAR PORE COMPLEX PROTEIN NUP205"/>
    <property type="match status" value="1"/>
</dbReference>
<dbReference type="PANTHER" id="PTHR31344:SF0">
    <property type="entry name" value="NUCLEAR PORE COMPLEX PROTEIN NUP205"/>
    <property type="match status" value="1"/>
</dbReference>
<name>A0AAD5XS22_9FUNG</name>
<keyword evidence="4" id="KW-0539">Nucleus</keyword>
<evidence type="ECO:0000256" key="1">
    <source>
        <dbReference type="ARBA" id="ARBA00004123"/>
    </source>
</evidence>
<evidence type="ECO:0000256" key="2">
    <source>
        <dbReference type="ARBA" id="ARBA00005892"/>
    </source>
</evidence>
<evidence type="ECO:0000256" key="3">
    <source>
        <dbReference type="ARBA" id="ARBA00022448"/>
    </source>
</evidence>
<reference evidence="6" key="1">
    <citation type="submission" date="2020-05" db="EMBL/GenBank/DDBJ databases">
        <title>Phylogenomic resolution of chytrid fungi.</title>
        <authorList>
            <person name="Stajich J.E."/>
            <person name="Amses K."/>
            <person name="Simmons R."/>
            <person name="Seto K."/>
            <person name="Myers J."/>
            <person name="Bonds A."/>
            <person name="Quandt C.A."/>
            <person name="Barry K."/>
            <person name="Liu P."/>
            <person name="Grigoriev I."/>
            <person name="Longcore J.E."/>
            <person name="James T.Y."/>
        </authorList>
    </citation>
    <scope>NUCLEOTIDE SEQUENCE</scope>
    <source>
        <strain evidence="6">JEL0379</strain>
    </source>
</reference>
<dbReference type="GO" id="GO:0006999">
    <property type="term" value="P:nuclear pore organization"/>
    <property type="evidence" value="ECO:0007669"/>
    <property type="project" value="TreeGrafter"/>
</dbReference>
<comment type="subcellular location">
    <subcellularLocation>
        <location evidence="1">Nucleus</location>
    </subcellularLocation>
</comment>
<organism evidence="6 7">
    <name type="scientific">Geranomyces variabilis</name>
    <dbReference type="NCBI Taxonomy" id="109894"/>
    <lineage>
        <taxon>Eukaryota</taxon>
        <taxon>Fungi</taxon>
        <taxon>Fungi incertae sedis</taxon>
        <taxon>Chytridiomycota</taxon>
        <taxon>Chytridiomycota incertae sedis</taxon>
        <taxon>Chytridiomycetes</taxon>
        <taxon>Spizellomycetales</taxon>
        <taxon>Powellomycetaceae</taxon>
        <taxon>Geranomyces</taxon>
    </lineage>
</organism>
<dbReference type="EMBL" id="JADGJQ010000019">
    <property type="protein sequence ID" value="KAJ3179874.1"/>
    <property type="molecule type" value="Genomic_DNA"/>
</dbReference>
<gene>
    <name evidence="6" type="ORF">HDU87_002442</name>
</gene>
<dbReference type="Proteomes" id="UP001212152">
    <property type="component" value="Unassembled WGS sequence"/>
</dbReference>
<dbReference type="GO" id="GO:0044611">
    <property type="term" value="C:nuclear pore inner ring"/>
    <property type="evidence" value="ECO:0007669"/>
    <property type="project" value="TreeGrafter"/>
</dbReference>
<feature type="compositionally biased region" description="Low complexity" evidence="5">
    <location>
        <begin position="1562"/>
        <end position="1572"/>
    </location>
</feature>